<sequence>KCVMLDAMSAEHRHKIILTINSTENSNMFSSNGLSFNSTSGSIFIAFKQGIFGNIDHLSIIGHRHNIKHYGVSFFDLDNDKIDERLLKVDSHEIFSVDNVAAIRIVFLDTNDNRNINHVQLSIRGCFFRIPNFETTQMTTMTTMTTTKRPEYCHAIDLMNKLYVKRLIARAGGTLAIPELFNATQKDNHSIYFILEFKKDILVRHIQNISILTTNHRVEQIRVELLDENRQLLKRIDLSVFKQILNTNLYFPTHPTYIQYLKVIITRGKPTRNIYWSIVGCFDRINKVKPTEKISEQQLWTVKCLHSNIMAGRNGYHPRKFLTPYITGTPLPIGENFKNVMTGSMGISYSERQKPIILEVDFPSGIVGRLFEVGIRSSNVYRILVQLRELPNSILYTLTSPHYNKTDKKNSNPRLTGFPPVHCSGIRVILLDTIDGLPPRHVNIFTNGCFYKSSVKYTSISTTRSIKKAMQQSKTTCKIIIETLYAKHYFICFLLAKLKSLCKYSEWTRWEHCSVSCGNGVQTRARNQLSGSGCNAALMDYRMCQLQPCMCVLTKQFYMSATSQKVPVNNIVGYLKDGGKDVHIGDMLDTGTIVYTHNCSQFICSNVGLYVKNSTDCQQKCVYLSWSPWSSCEGQCNDENSAGIQFRQRIPVQILTGSHLCEPDKETRSCQTPPCFGSCILSSWSHWSSCSKSCNLGSQKRSRYYLSFQSNCTDQLEELQDCNPQCCPSNKKPTWSDWSPWGKCSQLCNGGERIRSRTCKNDVSQCKQGIICEGSDKQIEPCNTRQCPESLTCTNGRIMSNCSNTCGYTCNTLTCRSCNEPSVCVSGCVCPSPLVMNTLGECIEINQCLCQISDGKISLVHGQTMNDRNTCQDCLCSNGCLDCRPSTKDCSTCEWSTWSSFGVCSSQCNGTQTRYRSRSCIGLEPEVEQENRACSTNETSYRKGCTQCSCDVTTGQETCNDRCAVTPDTCSKLTNDPFATYEYVPPIDGECCGSCNRTNKTEPCLLQELPLKQIVYDACVSINPVARQQCLGTCISGMTCRCCSPSEITMEPIEMQCQRLENNVTIAFIEEMAYARIHSCSCNECVKNSKL</sequence>
<dbReference type="SUPFAM" id="SSF57567">
    <property type="entry name" value="Serine protease inhibitors"/>
    <property type="match status" value="1"/>
</dbReference>
<dbReference type="InterPro" id="IPR036084">
    <property type="entry name" value="Ser_inhib-like_sf"/>
</dbReference>
<feature type="domain" description="CTCK" evidence="3">
    <location>
        <begin position="995"/>
        <end position="1057"/>
    </location>
</feature>
<dbReference type="Gene3D" id="2.10.25.10">
    <property type="entry name" value="Laminin"/>
    <property type="match status" value="1"/>
</dbReference>
<dbReference type="InterPro" id="IPR002919">
    <property type="entry name" value="TIL_dom"/>
</dbReference>
<dbReference type="PROSITE" id="PS50092">
    <property type="entry name" value="TSP1"/>
    <property type="match status" value="5"/>
</dbReference>
<dbReference type="EMBL" id="CAJNOV010016756">
    <property type="protein sequence ID" value="CAF1595483.1"/>
    <property type="molecule type" value="Genomic_DNA"/>
</dbReference>
<evidence type="ECO:0000313" key="4">
    <source>
        <dbReference type="EMBL" id="CAF1595483.1"/>
    </source>
</evidence>
<evidence type="ECO:0000256" key="2">
    <source>
        <dbReference type="PROSITE-ProRule" id="PRU00039"/>
    </source>
</evidence>
<dbReference type="InterPro" id="IPR051418">
    <property type="entry name" value="Spondin/Thrombospondin_T1"/>
</dbReference>
<dbReference type="Gene3D" id="2.20.100.10">
    <property type="entry name" value="Thrombospondin type-1 (TSP1) repeat"/>
    <property type="match status" value="4"/>
</dbReference>
<dbReference type="Pfam" id="PF00090">
    <property type="entry name" value="TSP_1"/>
    <property type="match status" value="4"/>
</dbReference>
<dbReference type="GO" id="GO:0007155">
    <property type="term" value="P:cell adhesion"/>
    <property type="evidence" value="ECO:0007669"/>
    <property type="project" value="TreeGrafter"/>
</dbReference>
<evidence type="ECO:0000256" key="1">
    <source>
        <dbReference type="ARBA" id="ARBA00023157"/>
    </source>
</evidence>
<dbReference type="FunFam" id="2.20.100.10:FF:000001">
    <property type="entry name" value="semaphorin-5A isoform X1"/>
    <property type="match status" value="1"/>
</dbReference>
<evidence type="ECO:0000259" key="3">
    <source>
        <dbReference type="PROSITE" id="PS01225"/>
    </source>
</evidence>
<gene>
    <name evidence="4" type="ORF">CJN711_LOCUS34527</name>
</gene>
<dbReference type="InterPro" id="IPR000884">
    <property type="entry name" value="TSP1_rpt"/>
</dbReference>
<feature type="non-terminal residue" evidence="4">
    <location>
        <position position="1"/>
    </location>
</feature>
<dbReference type="GO" id="GO:0031012">
    <property type="term" value="C:extracellular matrix"/>
    <property type="evidence" value="ECO:0007669"/>
    <property type="project" value="TreeGrafter"/>
</dbReference>
<dbReference type="InterPro" id="IPR006207">
    <property type="entry name" value="Cys_knot_C"/>
</dbReference>
<dbReference type="PROSITE" id="PS01225">
    <property type="entry name" value="CTCK_2"/>
    <property type="match status" value="1"/>
</dbReference>
<dbReference type="CDD" id="cd19941">
    <property type="entry name" value="TIL"/>
    <property type="match status" value="1"/>
</dbReference>
<keyword evidence="1" id="KW-1015">Disulfide bond</keyword>
<name>A0A816ADP3_9BILA</name>
<dbReference type="PANTHER" id="PTHR11311">
    <property type="entry name" value="SPONDIN"/>
    <property type="match status" value="1"/>
</dbReference>
<dbReference type="InterPro" id="IPR036383">
    <property type="entry name" value="TSP1_rpt_sf"/>
</dbReference>
<organism evidence="4 5">
    <name type="scientific">Rotaria magnacalcarata</name>
    <dbReference type="NCBI Taxonomy" id="392030"/>
    <lineage>
        <taxon>Eukaryota</taxon>
        <taxon>Metazoa</taxon>
        <taxon>Spiralia</taxon>
        <taxon>Gnathifera</taxon>
        <taxon>Rotifera</taxon>
        <taxon>Eurotatoria</taxon>
        <taxon>Bdelloidea</taxon>
        <taxon>Philodinida</taxon>
        <taxon>Philodinidae</taxon>
        <taxon>Rotaria</taxon>
    </lineage>
</organism>
<comment type="caution">
    <text evidence="4">The sequence shown here is derived from an EMBL/GenBank/DDBJ whole genome shotgun (WGS) entry which is preliminary data.</text>
</comment>
<reference evidence="4" key="1">
    <citation type="submission" date="2021-02" db="EMBL/GenBank/DDBJ databases">
        <authorList>
            <person name="Nowell W R."/>
        </authorList>
    </citation>
    <scope>NUCLEOTIDE SEQUENCE</scope>
</reference>
<dbReference type="Proteomes" id="UP000663855">
    <property type="component" value="Unassembled WGS sequence"/>
</dbReference>
<dbReference type="AlphaFoldDB" id="A0A816ADP3"/>
<dbReference type="SUPFAM" id="SSF82895">
    <property type="entry name" value="TSP-1 type 1 repeat"/>
    <property type="match status" value="4"/>
</dbReference>
<dbReference type="SMART" id="SM00209">
    <property type="entry name" value="TSP1"/>
    <property type="match status" value="5"/>
</dbReference>
<evidence type="ECO:0000313" key="5">
    <source>
        <dbReference type="Proteomes" id="UP000663855"/>
    </source>
</evidence>
<proteinExistence type="predicted"/>
<dbReference type="PANTHER" id="PTHR11311:SF15">
    <property type="entry name" value="SPONDIN-2"/>
    <property type="match status" value="1"/>
</dbReference>
<protein>
    <recommendedName>
        <fullName evidence="3">CTCK domain-containing protein</fullName>
    </recommendedName>
</protein>
<dbReference type="Pfam" id="PF01826">
    <property type="entry name" value="TIL"/>
    <property type="match status" value="1"/>
</dbReference>
<accession>A0A816ADP3</accession>
<comment type="caution">
    <text evidence="2">Lacks conserved residue(s) required for the propagation of feature annotation.</text>
</comment>